<evidence type="ECO:0000313" key="7">
    <source>
        <dbReference type="EMBL" id="PRP94294.1"/>
    </source>
</evidence>
<dbReference type="AlphaFoldDB" id="A0A2S9XN46"/>
<name>A0A2S9XN46_9BACT</name>
<comment type="caution">
    <text evidence="7">The sequence shown here is derived from an EMBL/GenBank/DDBJ whole genome shotgun (WGS) entry which is preliminary data.</text>
</comment>
<dbReference type="InterPro" id="IPR013036">
    <property type="entry name" value="DUF1587"/>
</dbReference>
<feature type="region of interest" description="Disordered" evidence="1">
    <location>
        <begin position="33"/>
        <end position="80"/>
    </location>
</feature>
<reference evidence="7 8" key="1">
    <citation type="submission" date="2018-03" db="EMBL/GenBank/DDBJ databases">
        <title>Draft Genome Sequences of the Obligatory Marine Myxobacteria Enhygromyxa salina SWB007.</title>
        <authorList>
            <person name="Poehlein A."/>
            <person name="Moghaddam J.A."/>
            <person name="Harms H."/>
            <person name="Alanjari M."/>
            <person name="Koenig G.M."/>
            <person name="Daniel R."/>
            <person name="Schaeberle T.F."/>
        </authorList>
    </citation>
    <scope>NUCLEOTIDE SEQUENCE [LARGE SCALE GENOMIC DNA]</scope>
    <source>
        <strain evidence="7 8">SWB007</strain>
    </source>
</reference>
<dbReference type="Pfam" id="PF07626">
    <property type="entry name" value="PSD3"/>
    <property type="match status" value="1"/>
</dbReference>
<dbReference type="InterPro" id="IPR013043">
    <property type="entry name" value="DUF1595"/>
</dbReference>
<feature type="compositionally biased region" description="Acidic residues" evidence="1">
    <location>
        <begin position="39"/>
        <end position="69"/>
    </location>
</feature>
<dbReference type="InterPro" id="IPR013042">
    <property type="entry name" value="DUF1592"/>
</dbReference>
<dbReference type="PROSITE" id="PS51257">
    <property type="entry name" value="PROKAR_LIPOPROTEIN"/>
    <property type="match status" value="1"/>
</dbReference>
<protein>
    <recommendedName>
        <fullName evidence="9">Cellulose-binding domain protein</fullName>
    </recommendedName>
</protein>
<feature type="domain" description="DUF1592" evidence="5">
    <location>
        <begin position="248"/>
        <end position="380"/>
    </location>
</feature>
<evidence type="ECO:0000256" key="1">
    <source>
        <dbReference type="SAM" id="MobiDB-lite"/>
    </source>
</evidence>
<dbReference type="Pfam" id="PF07631">
    <property type="entry name" value="PSD4"/>
    <property type="match status" value="1"/>
</dbReference>
<gene>
    <name evidence="7" type="ORF">ENSA7_78310</name>
</gene>
<dbReference type="Pfam" id="PF07624">
    <property type="entry name" value="PSD2"/>
    <property type="match status" value="1"/>
</dbReference>
<evidence type="ECO:0000313" key="8">
    <source>
        <dbReference type="Proteomes" id="UP000238823"/>
    </source>
</evidence>
<dbReference type="Pfam" id="PF07627">
    <property type="entry name" value="PSCyt3"/>
    <property type="match status" value="1"/>
</dbReference>
<organism evidence="7 8">
    <name type="scientific">Enhygromyxa salina</name>
    <dbReference type="NCBI Taxonomy" id="215803"/>
    <lineage>
        <taxon>Bacteria</taxon>
        <taxon>Pseudomonadati</taxon>
        <taxon>Myxococcota</taxon>
        <taxon>Polyangia</taxon>
        <taxon>Nannocystales</taxon>
        <taxon>Nannocystaceae</taxon>
        <taxon>Enhygromyxa</taxon>
    </lineage>
</organism>
<evidence type="ECO:0000259" key="2">
    <source>
        <dbReference type="Pfam" id="PF07624"/>
    </source>
</evidence>
<feature type="domain" description="DUF1595" evidence="6">
    <location>
        <begin position="169"/>
        <end position="232"/>
    </location>
</feature>
<proteinExistence type="predicted"/>
<evidence type="ECO:0000259" key="6">
    <source>
        <dbReference type="Pfam" id="PF07637"/>
    </source>
</evidence>
<sequence>MRKTAGSNEVSVNMREILPLLVGLIVSTISVGCQQPAPDSDEQADGESTADTESEGDGDGDGDGDELTECEATIEPGPSPIRRLTRVEYNNTIYQLLGDTSQPANAFPADEVAGSFDNQAAALVVSPLLAEQYEVAAEQLALTHAPALMDQLPACGGGAPDPDSCTADAEAFIHGFGKRAYRRPLTDDEVAVYVDLFIAGTDLGEAAYDPQVGVEVILQAMLQSPHFLYRVEFGASDLADGGEDVVPLTSYEIASRLSYLLWNTMPDASLFEAADANELQTADQIEAQARRMMDTPRAREAVKNFHRQWLGLGRIEPQIAANGKNPDIYPDYSDELLSLWRRETEAFIDDAVFEQGANVEVLFTANYTMMNKPLADFYGVTGPTTDQFERVELDPGRYAGFLTHAGLLALYAKPDRSSPIHRGKFVREILLCQSPPPPPDIVPEAPSVDENQTTRDQFLQHSADALCSGCHRLMDPLGFGFEHFDGIGRYRETEWGLAIDASGELIETDNDGPYNGAVELAAKLAASDQVKNCVATQWFQFAYGRTQTAEDSCSVEEIQADFAAADYDIKELIIALTLTDAFRYRHVIGAEENP</sequence>
<evidence type="ECO:0000259" key="4">
    <source>
        <dbReference type="Pfam" id="PF07627"/>
    </source>
</evidence>
<feature type="domain" description="DUF1587" evidence="3">
    <location>
        <begin position="82"/>
        <end position="141"/>
    </location>
</feature>
<dbReference type="InterPro" id="IPR011478">
    <property type="entry name" value="DUF1585"/>
</dbReference>
<dbReference type="InterPro" id="IPR013039">
    <property type="entry name" value="DUF1588"/>
</dbReference>
<feature type="domain" description="DUF1585" evidence="2">
    <location>
        <begin position="514"/>
        <end position="582"/>
    </location>
</feature>
<feature type="domain" description="DUF1588" evidence="4">
    <location>
        <begin position="399"/>
        <end position="494"/>
    </location>
</feature>
<dbReference type="Proteomes" id="UP000238823">
    <property type="component" value="Unassembled WGS sequence"/>
</dbReference>
<dbReference type="Pfam" id="PF07637">
    <property type="entry name" value="PSD5"/>
    <property type="match status" value="1"/>
</dbReference>
<dbReference type="EMBL" id="PVNL01000142">
    <property type="protein sequence ID" value="PRP94294.1"/>
    <property type="molecule type" value="Genomic_DNA"/>
</dbReference>
<evidence type="ECO:0008006" key="9">
    <source>
        <dbReference type="Google" id="ProtNLM"/>
    </source>
</evidence>
<accession>A0A2S9XN46</accession>
<evidence type="ECO:0000259" key="3">
    <source>
        <dbReference type="Pfam" id="PF07626"/>
    </source>
</evidence>
<evidence type="ECO:0000259" key="5">
    <source>
        <dbReference type="Pfam" id="PF07631"/>
    </source>
</evidence>